<keyword evidence="1" id="KW-0963">Cytoplasm</keyword>
<dbReference type="GO" id="GO:1902208">
    <property type="term" value="P:regulation of bacterial-type flagellum assembly"/>
    <property type="evidence" value="ECO:0007669"/>
    <property type="project" value="InterPro"/>
</dbReference>
<evidence type="ECO:0000256" key="6">
    <source>
        <dbReference type="ARBA" id="ARBA00023125"/>
    </source>
</evidence>
<dbReference type="GO" id="GO:0046872">
    <property type="term" value="F:metal ion binding"/>
    <property type="evidence" value="ECO:0007669"/>
    <property type="project" value="UniProtKB-KW"/>
</dbReference>
<evidence type="ECO:0000313" key="10">
    <source>
        <dbReference type="Proteomes" id="UP001199322"/>
    </source>
</evidence>
<name>A0AAW4Q6X6_RALPI</name>
<evidence type="ECO:0000256" key="8">
    <source>
        <dbReference type="ARBA" id="ARBA00023163"/>
    </source>
</evidence>
<dbReference type="EMBL" id="QGBI01000015">
    <property type="protein sequence ID" value="MBX3891538.1"/>
    <property type="molecule type" value="Genomic_DNA"/>
</dbReference>
<evidence type="ECO:0000313" key="9">
    <source>
        <dbReference type="EMBL" id="MBX3891538.1"/>
    </source>
</evidence>
<sequence length="185" mass="21100">MKNTQLRFYIEHERRLKRLCEFGARPKTMQALLTPHGGVHIATFREIFTQLTGRTPKPGMSPSPDFGSFFQKPNRRFECSLILHSYNKLCNLGAHHVDALIEAYAFFRESAPAEKSMEFSFERALMLARAFDSGELRLSECECCSSNHVHERNEPVMCPVCNNGNFGGSRKRHKSRVVATYQQAG</sequence>
<keyword evidence="7" id="KW-0010">Activator</keyword>
<keyword evidence="2" id="KW-0479">Metal-binding</keyword>
<dbReference type="Pfam" id="PF05280">
    <property type="entry name" value="FlhC"/>
    <property type="match status" value="1"/>
</dbReference>
<keyword evidence="8" id="KW-0804">Transcription</keyword>
<keyword evidence="5" id="KW-0805">Transcription regulation</keyword>
<evidence type="ECO:0000256" key="1">
    <source>
        <dbReference type="ARBA" id="ARBA00022490"/>
    </source>
</evidence>
<keyword evidence="9" id="KW-0969">Cilium</keyword>
<comment type="caution">
    <text evidence="9">The sequence shown here is derived from an EMBL/GenBank/DDBJ whole genome shotgun (WGS) entry which is preliminary data.</text>
</comment>
<dbReference type="GO" id="GO:0044781">
    <property type="term" value="P:bacterial-type flagellum organization"/>
    <property type="evidence" value="ECO:0007669"/>
    <property type="project" value="UniProtKB-KW"/>
</dbReference>
<evidence type="ECO:0000256" key="3">
    <source>
        <dbReference type="ARBA" id="ARBA00022795"/>
    </source>
</evidence>
<organism evidence="9 10">
    <name type="scientific">Ralstonia pickettii</name>
    <name type="common">Burkholderia pickettii</name>
    <dbReference type="NCBI Taxonomy" id="329"/>
    <lineage>
        <taxon>Bacteria</taxon>
        <taxon>Pseudomonadati</taxon>
        <taxon>Pseudomonadota</taxon>
        <taxon>Betaproteobacteria</taxon>
        <taxon>Burkholderiales</taxon>
        <taxon>Burkholderiaceae</taxon>
        <taxon>Ralstonia</taxon>
    </lineage>
</organism>
<dbReference type="GO" id="GO:0003677">
    <property type="term" value="F:DNA binding"/>
    <property type="evidence" value="ECO:0007669"/>
    <property type="project" value="UniProtKB-KW"/>
</dbReference>
<reference evidence="9" key="1">
    <citation type="submission" date="2018-06" db="EMBL/GenBank/DDBJ databases">
        <authorList>
            <person name="O'Rourke A."/>
        </authorList>
    </citation>
    <scope>NUCLEOTIDE SEQUENCE</scope>
    <source>
        <strain evidence="9">132550021-3</strain>
    </source>
</reference>
<dbReference type="AlphaFoldDB" id="A0AAW4Q6X6"/>
<keyword evidence="3" id="KW-1005">Bacterial flagellum biogenesis</keyword>
<evidence type="ECO:0000256" key="5">
    <source>
        <dbReference type="ARBA" id="ARBA00023015"/>
    </source>
</evidence>
<keyword evidence="9" id="KW-0966">Cell projection</keyword>
<dbReference type="InterPro" id="IPR007944">
    <property type="entry name" value="FlhC"/>
</dbReference>
<dbReference type="GO" id="GO:0045893">
    <property type="term" value="P:positive regulation of DNA-templated transcription"/>
    <property type="evidence" value="ECO:0007669"/>
    <property type="project" value="InterPro"/>
</dbReference>
<gene>
    <name evidence="9" type="ORF">DEE74_16875</name>
</gene>
<dbReference type="RefSeq" id="WP_182553319.1">
    <property type="nucleotide sequence ID" value="NZ_QGAQ01000015.1"/>
</dbReference>
<evidence type="ECO:0000256" key="4">
    <source>
        <dbReference type="ARBA" id="ARBA00022833"/>
    </source>
</evidence>
<keyword evidence="4" id="KW-0862">Zinc</keyword>
<evidence type="ECO:0000256" key="7">
    <source>
        <dbReference type="ARBA" id="ARBA00023159"/>
    </source>
</evidence>
<keyword evidence="9" id="KW-0282">Flagellum</keyword>
<accession>A0AAW4Q6X6</accession>
<keyword evidence="6" id="KW-0238">DNA-binding</keyword>
<evidence type="ECO:0000256" key="2">
    <source>
        <dbReference type="ARBA" id="ARBA00022723"/>
    </source>
</evidence>
<protein>
    <submittedName>
        <fullName evidence="9">Flagellar transcriptional regulator FlhC</fullName>
    </submittedName>
</protein>
<dbReference type="SUPFAM" id="SSF160930">
    <property type="entry name" value="FlhC-like"/>
    <property type="match status" value="1"/>
</dbReference>
<dbReference type="Proteomes" id="UP001199322">
    <property type="component" value="Unassembled WGS sequence"/>
</dbReference>
<proteinExistence type="predicted"/>